<feature type="domain" description="TonB C-terminal" evidence="13">
    <location>
        <begin position="156"/>
        <end position="247"/>
    </location>
</feature>
<keyword evidence="3 10" id="KW-0813">Transport</keyword>
<keyword evidence="8" id="KW-1133">Transmembrane helix</keyword>
<keyword evidence="10" id="KW-0735">Signal-anchor</keyword>
<dbReference type="SUPFAM" id="SSF74653">
    <property type="entry name" value="TolA/TonB C-terminal domain"/>
    <property type="match status" value="1"/>
</dbReference>
<evidence type="ECO:0000256" key="12">
    <source>
        <dbReference type="SAM" id="SignalP"/>
    </source>
</evidence>
<evidence type="ECO:0000256" key="5">
    <source>
        <dbReference type="ARBA" id="ARBA00022519"/>
    </source>
</evidence>
<proteinExistence type="inferred from homology"/>
<organism evidence="14 15">
    <name type="scientific">Psychromonas aquatilis</name>
    <dbReference type="NCBI Taxonomy" id="2005072"/>
    <lineage>
        <taxon>Bacteria</taxon>
        <taxon>Pseudomonadati</taxon>
        <taxon>Pseudomonadota</taxon>
        <taxon>Gammaproteobacteria</taxon>
        <taxon>Alteromonadales</taxon>
        <taxon>Psychromonadaceae</taxon>
        <taxon>Psychromonas</taxon>
    </lineage>
</organism>
<dbReference type="PROSITE" id="PS52015">
    <property type="entry name" value="TONB_CTD"/>
    <property type="match status" value="1"/>
</dbReference>
<keyword evidence="7 10" id="KW-0653">Protein transport</keyword>
<evidence type="ECO:0000256" key="3">
    <source>
        <dbReference type="ARBA" id="ARBA00022448"/>
    </source>
</evidence>
<evidence type="ECO:0000256" key="8">
    <source>
        <dbReference type="ARBA" id="ARBA00022989"/>
    </source>
</evidence>
<feature type="compositionally biased region" description="Basic residues" evidence="11">
    <location>
        <begin position="88"/>
        <end position="115"/>
    </location>
</feature>
<keyword evidence="6" id="KW-0812">Transmembrane</keyword>
<feature type="region of interest" description="Disordered" evidence="11">
    <location>
        <begin position="50"/>
        <end position="176"/>
    </location>
</feature>
<evidence type="ECO:0000256" key="9">
    <source>
        <dbReference type="ARBA" id="ARBA00023136"/>
    </source>
</evidence>
<evidence type="ECO:0000256" key="11">
    <source>
        <dbReference type="SAM" id="MobiDB-lite"/>
    </source>
</evidence>
<feature type="compositionally biased region" description="Basic and acidic residues" evidence="11">
    <location>
        <begin position="65"/>
        <end position="87"/>
    </location>
</feature>
<dbReference type="NCBIfam" id="TIGR01352">
    <property type="entry name" value="tonB_Cterm"/>
    <property type="match status" value="1"/>
</dbReference>
<dbReference type="RefSeq" id="WP_341596490.1">
    <property type="nucleotide sequence ID" value="NZ_JBAKAZ010000006.1"/>
</dbReference>
<evidence type="ECO:0000313" key="14">
    <source>
        <dbReference type="EMBL" id="MEL0628503.1"/>
    </source>
</evidence>
<dbReference type="Proteomes" id="UP001369082">
    <property type="component" value="Unassembled WGS sequence"/>
</dbReference>
<feature type="compositionally biased region" description="Pro residues" evidence="11">
    <location>
        <begin position="50"/>
        <end position="64"/>
    </location>
</feature>
<dbReference type="Gene3D" id="3.30.1150.10">
    <property type="match status" value="1"/>
</dbReference>
<evidence type="ECO:0000256" key="2">
    <source>
        <dbReference type="ARBA" id="ARBA00006555"/>
    </source>
</evidence>
<keyword evidence="15" id="KW-1185">Reference proteome</keyword>
<feature type="compositionally biased region" description="Polar residues" evidence="11">
    <location>
        <begin position="141"/>
        <end position="154"/>
    </location>
</feature>
<gene>
    <name evidence="14" type="ORF">V6256_02690</name>
</gene>
<dbReference type="Pfam" id="PF03544">
    <property type="entry name" value="TonB_C"/>
    <property type="match status" value="1"/>
</dbReference>
<name>A0ABU9GMI7_9GAMM</name>
<accession>A0ABU9GMI7</accession>
<evidence type="ECO:0000256" key="4">
    <source>
        <dbReference type="ARBA" id="ARBA00022475"/>
    </source>
</evidence>
<dbReference type="EMBL" id="JBAKAZ010000006">
    <property type="protein sequence ID" value="MEL0628503.1"/>
    <property type="molecule type" value="Genomic_DNA"/>
</dbReference>
<evidence type="ECO:0000313" key="15">
    <source>
        <dbReference type="Proteomes" id="UP001369082"/>
    </source>
</evidence>
<comment type="caution">
    <text evidence="14">The sequence shown here is derived from an EMBL/GenBank/DDBJ whole genome shotgun (WGS) entry which is preliminary data.</text>
</comment>
<dbReference type="PANTHER" id="PTHR33446">
    <property type="entry name" value="PROTEIN TONB-RELATED"/>
    <property type="match status" value="1"/>
</dbReference>
<dbReference type="InterPro" id="IPR037682">
    <property type="entry name" value="TonB_C"/>
</dbReference>
<dbReference type="PANTHER" id="PTHR33446:SF2">
    <property type="entry name" value="PROTEIN TONB"/>
    <property type="match status" value="1"/>
</dbReference>
<feature type="signal peptide" evidence="12">
    <location>
        <begin position="1"/>
        <end position="17"/>
    </location>
</feature>
<reference evidence="14 15" key="1">
    <citation type="submission" date="2024-02" db="EMBL/GenBank/DDBJ databases">
        <title>Bacteria isolated from the canopy kelp, Nereocystis luetkeana.</title>
        <authorList>
            <person name="Pfister C.A."/>
            <person name="Younker I.T."/>
            <person name="Light S.H."/>
        </authorList>
    </citation>
    <scope>NUCLEOTIDE SEQUENCE [LARGE SCALE GENOMIC DNA]</scope>
    <source>
        <strain evidence="14 15">TI.1.05</strain>
    </source>
</reference>
<dbReference type="InterPro" id="IPR003538">
    <property type="entry name" value="TonB"/>
</dbReference>
<comment type="subcellular location">
    <subcellularLocation>
        <location evidence="1 10">Cell inner membrane</location>
        <topology evidence="1 10">Single-pass membrane protein</topology>
        <orientation evidence="1 10">Periplasmic side</orientation>
    </subcellularLocation>
</comment>
<keyword evidence="5 10" id="KW-0997">Cell inner membrane</keyword>
<evidence type="ECO:0000256" key="6">
    <source>
        <dbReference type="ARBA" id="ARBA00022692"/>
    </source>
</evidence>
<feature type="chain" id="PRO_5046748943" description="Protein TonB" evidence="12">
    <location>
        <begin position="18"/>
        <end position="247"/>
    </location>
</feature>
<dbReference type="PRINTS" id="PR01374">
    <property type="entry name" value="TONBPROTEIN"/>
</dbReference>
<dbReference type="InterPro" id="IPR051045">
    <property type="entry name" value="TonB-dependent_transducer"/>
</dbReference>
<comment type="function">
    <text evidence="10">Interacts with outer membrane receptor proteins that carry out high-affinity binding and energy dependent uptake into the periplasmic space of specific substrates. It could act to transduce energy from the cytoplasmic membrane to specific energy-requiring processes in the outer membrane, resulting in the release into the periplasm of ligands bound by these outer membrane proteins.</text>
</comment>
<keyword evidence="12" id="KW-0732">Signal</keyword>
<dbReference type="InterPro" id="IPR006260">
    <property type="entry name" value="TonB/TolA_C"/>
</dbReference>
<evidence type="ECO:0000256" key="10">
    <source>
        <dbReference type="RuleBase" id="RU362123"/>
    </source>
</evidence>
<evidence type="ECO:0000256" key="7">
    <source>
        <dbReference type="ARBA" id="ARBA00022927"/>
    </source>
</evidence>
<evidence type="ECO:0000256" key="1">
    <source>
        <dbReference type="ARBA" id="ARBA00004383"/>
    </source>
</evidence>
<comment type="similarity">
    <text evidence="2 10">Belongs to the TonB family.</text>
</comment>
<feature type="compositionally biased region" description="Basic and acidic residues" evidence="11">
    <location>
        <begin position="116"/>
        <end position="127"/>
    </location>
</feature>
<keyword evidence="9" id="KW-0472">Membrane</keyword>
<sequence length="247" mass="27794">MYMRYLLAFIISFSAHALLFSQPEPEKIVKMNTAQAASLPIQFVALPAPKPVPEPVVQQPTPPPKKVEKVTPKPDLPKRIIKDEPKVVKKKEVKKPKPKPVPKKTPKPVVKKPTPKKVEKVAPKEVQKQVTKPTEAPKIKQANTKQTTGVNSKPTLVEKSRFLSPPTPPKYPRSAKRRGIEGTVTYEVWLDEKGKLDKIVLKNSSGARDLDKAALKAIKRWKFSPHRINGQSVAHRLYVPIKFELEN</sequence>
<protein>
    <recommendedName>
        <fullName evidence="10">Protein TonB</fullName>
    </recommendedName>
</protein>
<keyword evidence="4 10" id="KW-1003">Cell membrane</keyword>
<evidence type="ECO:0000259" key="13">
    <source>
        <dbReference type="PROSITE" id="PS52015"/>
    </source>
</evidence>